<dbReference type="PATRIC" id="fig|745411.4.peg.2890"/>
<dbReference type="AlphaFoldDB" id="K2J3U4"/>
<evidence type="ECO:0000313" key="5">
    <source>
        <dbReference type="Proteomes" id="UP000006755"/>
    </source>
</evidence>
<keyword evidence="1 4" id="KW-0489">Methyltransferase</keyword>
<proteinExistence type="predicted"/>
<gene>
    <name evidence="4" type="ORF">B3C1_14702</name>
</gene>
<evidence type="ECO:0000256" key="1">
    <source>
        <dbReference type="ARBA" id="ARBA00022603"/>
    </source>
</evidence>
<evidence type="ECO:0000256" key="3">
    <source>
        <dbReference type="ARBA" id="ARBA00022691"/>
    </source>
</evidence>
<dbReference type="PROSITE" id="PS51682">
    <property type="entry name" value="SAM_OMT_I"/>
    <property type="match status" value="1"/>
</dbReference>
<dbReference type="InterPro" id="IPR002935">
    <property type="entry name" value="SAM_O-MeTrfase"/>
</dbReference>
<dbReference type="SUPFAM" id="SSF53335">
    <property type="entry name" value="S-adenosyl-L-methionine-dependent methyltransferases"/>
    <property type="match status" value="1"/>
</dbReference>
<dbReference type="STRING" id="745411.B3C1_14702"/>
<accession>K2J3U4</accession>
<evidence type="ECO:0000313" key="4">
    <source>
        <dbReference type="EMBL" id="EKE69552.1"/>
    </source>
</evidence>
<dbReference type="eggNOG" id="COG4122">
    <property type="taxonomic scope" value="Bacteria"/>
</dbReference>
<keyword evidence="2 4" id="KW-0808">Transferase</keyword>
<dbReference type="Proteomes" id="UP000006755">
    <property type="component" value="Unassembled WGS sequence"/>
</dbReference>
<dbReference type="Gene3D" id="3.40.50.150">
    <property type="entry name" value="Vaccinia Virus protein VP39"/>
    <property type="match status" value="1"/>
</dbReference>
<dbReference type="GO" id="GO:0032259">
    <property type="term" value="P:methylation"/>
    <property type="evidence" value="ECO:0007669"/>
    <property type="project" value="UniProtKB-KW"/>
</dbReference>
<dbReference type="OrthoDB" id="9799672at2"/>
<dbReference type="Pfam" id="PF01596">
    <property type="entry name" value="Methyltransf_3"/>
    <property type="match status" value="1"/>
</dbReference>
<dbReference type="PANTHER" id="PTHR43167">
    <property type="entry name" value="PUTATIVE (AFU_ORTHOLOGUE AFUA_6G01830)-RELATED"/>
    <property type="match status" value="1"/>
</dbReference>
<sequence length="191" mass="21047">MDLWQLLTELEHKGRENDAVETDRARRYLNITRDTGEFLALMVKATGARTLLEVGTSNGYSALWLAKALPPGGHLYTIERQASKAAEARSHFAKAGLSGRITLLEGDLAQQLDAVPGELDLIFLDADRSTYLPLAERFFSHLRAGGLLICDNAVSHQEEMADFSAWVDRQAHLSKAQVPVGKGELLVYKGQ</sequence>
<organism evidence="4 5">
    <name type="scientific">Gallaecimonas xiamenensis 3-C-1</name>
    <dbReference type="NCBI Taxonomy" id="745411"/>
    <lineage>
        <taxon>Bacteria</taxon>
        <taxon>Pseudomonadati</taxon>
        <taxon>Pseudomonadota</taxon>
        <taxon>Gammaproteobacteria</taxon>
        <taxon>Enterobacterales</taxon>
        <taxon>Gallaecimonadaceae</taxon>
        <taxon>Gallaecimonas</taxon>
    </lineage>
</organism>
<keyword evidence="5" id="KW-1185">Reference proteome</keyword>
<reference evidence="4 5" key="1">
    <citation type="journal article" date="2012" name="J. Bacteriol.">
        <title>Genome Sequence of Gallaecimonas xiamenensis Type Strain 3-C-1.</title>
        <authorList>
            <person name="Lai Q."/>
            <person name="Wang L."/>
            <person name="Wang W."/>
            <person name="Shao Z."/>
        </authorList>
    </citation>
    <scope>NUCLEOTIDE SEQUENCE [LARGE SCALE GENOMIC DNA]</scope>
    <source>
        <strain evidence="4 5">3-C-1</strain>
    </source>
</reference>
<dbReference type="InterPro" id="IPR029063">
    <property type="entry name" value="SAM-dependent_MTases_sf"/>
</dbReference>
<comment type="caution">
    <text evidence="4">The sequence shown here is derived from an EMBL/GenBank/DDBJ whole genome shotgun (WGS) entry which is preliminary data.</text>
</comment>
<dbReference type="PANTHER" id="PTHR43167:SF1">
    <property type="entry name" value="PUTATIVE (AFU_ORTHOLOGUE AFUA_6G01830)-RELATED"/>
    <property type="match status" value="1"/>
</dbReference>
<protein>
    <submittedName>
        <fullName evidence="4">Caffeoyl-CoA O-methyltransferase</fullName>
    </submittedName>
</protein>
<name>K2J3U4_9GAMM</name>
<dbReference type="CDD" id="cd02440">
    <property type="entry name" value="AdoMet_MTases"/>
    <property type="match status" value="1"/>
</dbReference>
<evidence type="ECO:0000256" key="2">
    <source>
        <dbReference type="ARBA" id="ARBA00022679"/>
    </source>
</evidence>
<keyword evidence="3" id="KW-0949">S-adenosyl-L-methionine</keyword>
<dbReference type="RefSeq" id="WP_008485789.1">
    <property type="nucleotide sequence ID" value="NZ_AMRI01000023.1"/>
</dbReference>
<dbReference type="GO" id="GO:0008171">
    <property type="term" value="F:O-methyltransferase activity"/>
    <property type="evidence" value="ECO:0007669"/>
    <property type="project" value="InterPro"/>
</dbReference>
<dbReference type="EMBL" id="AMRI01000023">
    <property type="protein sequence ID" value="EKE69552.1"/>
    <property type="molecule type" value="Genomic_DNA"/>
</dbReference>